<dbReference type="Gramene" id="TraesMAC1B03G00383760.1">
    <property type="protein sequence ID" value="TraesMAC1B03G00383760.1.CDS1"/>
    <property type="gene ID" value="TraesMAC1B03G00383760"/>
</dbReference>
<feature type="signal peptide" evidence="8">
    <location>
        <begin position="1"/>
        <end position="31"/>
    </location>
</feature>
<dbReference type="Proteomes" id="UP000019116">
    <property type="component" value="Chromosome 1B"/>
</dbReference>
<dbReference type="Gramene" id="TraesRN1B0101162100.1">
    <property type="protein sequence ID" value="TraesRN1B0101162100.1"/>
    <property type="gene ID" value="TraesRN1B0101162100"/>
</dbReference>
<dbReference type="Gramene" id="TraesLDM1B03G00383490.1">
    <property type="protein sequence ID" value="TraesLDM1B03G00383490.1.CDS1"/>
    <property type="gene ID" value="TraesLDM1B03G00383490"/>
</dbReference>
<keyword evidence="4 8" id="KW-0732">Signal</keyword>
<keyword evidence="5" id="KW-0325">Glycoprotein</keyword>
<evidence type="ECO:0000256" key="5">
    <source>
        <dbReference type="ARBA" id="ARBA00023180"/>
    </source>
</evidence>
<comment type="similarity">
    <text evidence="2">Belongs to the CLV3/ESR signal peptide family.</text>
</comment>
<evidence type="ECO:0000256" key="2">
    <source>
        <dbReference type="ARBA" id="ARBA00005416"/>
    </source>
</evidence>
<comment type="subcellular location">
    <subcellularLocation>
        <location evidence="1">Secreted</location>
    </subcellularLocation>
</comment>
<dbReference type="Gramene" id="TraesWEE_scaffold_026528_01G000600.1">
    <property type="protein sequence ID" value="TraesWEE_scaffold_026528_01G000600.1"/>
    <property type="gene ID" value="TraesWEE_scaffold_026528_01G000600"/>
</dbReference>
<keyword evidence="6" id="KW-0379">Hydroxylation</keyword>
<dbReference type="Gramene" id="TraesSTA1B03G00381690.1">
    <property type="protein sequence ID" value="TraesSTA1B03G00381690.1.CDS1"/>
    <property type="gene ID" value="TraesSTA1B03G00381690"/>
</dbReference>
<dbReference type="AlphaFoldDB" id="A0A3B5Z523"/>
<dbReference type="Gramene" id="TraesCS1B02G421700.1">
    <property type="protein sequence ID" value="TraesCS1B02G421700.1.cds1"/>
    <property type="gene ID" value="TraesCS1B02G421700"/>
</dbReference>
<dbReference type="Gramene" id="TraesCS1B03G1136400.1">
    <property type="protein sequence ID" value="TraesCS1B03G1136400.1.CDS1"/>
    <property type="gene ID" value="TraesCS1B03G1136400"/>
</dbReference>
<keyword evidence="3" id="KW-0964">Secreted</keyword>
<dbReference type="PANTHER" id="PTHR33869">
    <property type="entry name" value="CLAVATA3/ESR (CLE)-RELATED PROTEIN 3"/>
    <property type="match status" value="1"/>
</dbReference>
<name>A0A3B5Z523_WHEAT</name>
<evidence type="ECO:0000256" key="6">
    <source>
        <dbReference type="ARBA" id="ARBA00023278"/>
    </source>
</evidence>
<evidence type="ECO:0000256" key="1">
    <source>
        <dbReference type="ARBA" id="ARBA00004613"/>
    </source>
</evidence>
<dbReference type="Gramene" id="TraesPARA_EIv1.0_0212400.1">
    <property type="protein sequence ID" value="TraesPARA_EIv1.0_0212400.1.CDS1"/>
    <property type="gene ID" value="TraesPARA_EIv1.0_0212400"/>
</dbReference>
<dbReference type="Gramene" id="TraesROB_scaffold_000321_01G001100.1">
    <property type="protein sequence ID" value="TraesROB_scaffold_000321_01G001100.1"/>
    <property type="gene ID" value="TraesROB_scaffold_000321_01G001100"/>
</dbReference>
<evidence type="ECO:0000256" key="3">
    <source>
        <dbReference type="ARBA" id="ARBA00022525"/>
    </source>
</evidence>
<proteinExistence type="inferred from homology"/>
<reference evidence="9" key="2">
    <citation type="submission" date="2018-10" db="UniProtKB">
        <authorList>
            <consortium name="EnsemblPlants"/>
        </authorList>
    </citation>
    <scope>IDENTIFICATION</scope>
</reference>
<dbReference type="Gramene" id="TraesCAD_scaffold_001301_01G000600.1">
    <property type="protein sequence ID" value="TraesCAD_scaffold_001301_01G000600.1"/>
    <property type="gene ID" value="TraesCAD_scaffold_001301_01G000600"/>
</dbReference>
<dbReference type="InterPro" id="IPR039616">
    <property type="entry name" value="CLE1-4"/>
</dbReference>
<dbReference type="Gramene" id="TraesARI1B03G00387090.1">
    <property type="protein sequence ID" value="TraesARI1B03G00387090.1.CDS1"/>
    <property type="gene ID" value="TraesARI1B03G00387090"/>
</dbReference>
<evidence type="ECO:0000256" key="7">
    <source>
        <dbReference type="SAM" id="MobiDB-lite"/>
    </source>
</evidence>
<protein>
    <submittedName>
        <fullName evidence="9">Uncharacterized protein</fullName>
    </submittedName>
</protein>
<reference evidence="9" key="1">
    <citation type="submission" date="2018-08" db="EMBL/GenBank/DDBJ databases">
        <authorList>
            <person name="Rossello M."/>
        </authorList>
    </citation>
    <scope>NUCLEOTIDE SEQUENCE [LARGE SCALE GENOMIC DNA]</scope>
    <source>
        <strain evidence="9">cv. Chinese Spring</strain>
    </source>
</reference>
<evidence type="ECO:0000256" key="8">
    <source>
        <dbReference type="SAM" id="SignalP"/>
    </source>
</evidence>
<dbReference type="Gramene" id="TraesLAC1B03G00386480.1">
    <property type="protein sequence ID" value="TraesLAC1B03G00386480.1.CDS1"/>
    <property type="gene ID" value="TraesLAC1B03G00386480"/>
</dbReference>
<evidence type="ECO:0000256" key="4">
    <source>
        <dbReference type="ARBA" id="ARBA00022729"/>
    </source>
</evidence>
<dbReference type="Gramene" id="TraesJUL1B03G00383340.1">
    <property type="protein sequence ID" value="TraesJUL1B03G00383340.1.CDS1"/>
    <property type="gene ID" value="TraesJUL1B03G00383340"/>
</dbReference>
<evidence type="ECO:0000313" key="9">
    <source>
        <dbReference type="EnsemblPlants" id="TraesCS1B02G421700.1.cds1"/>
    </source>
</evidence>
<dbReference type="Gramene" id="TraesCLE_scaffold_039472_01G000700.1">
    <property type="protein sequence ID" value="TraesCLE_scaffold_039472_01G000700.1"/>
    <property type="gene ID" value="TraesCLE_scaffold_039472_01G000700"/>
</dbReference>
<feature type="chain" id="PRO_5043170385" evidence="8">
    <location>
        <begin position="32"/>
        <end position="92"/>
    </location>
</feature>
<sequence>MRKGMAKACELRGVLMVVCALLLLSSSFVAAEPGGRQWAHGREATVAPTMMARGRFVRKVLREEMVQADDDGVLDIGGSKRKSPGGPDPQHH</sequence>
<accession>A0A3B5Z523</accession>
<dbReference type="Gramene" id="TraesSYM1B03G00389760.1">
    <property type="protein sequence ID" value="TraesSYM1B03G00389760.1.CDS1"/>
    <property type="gene ID" value="TraesSYM1B03G00389760"/>
</dbReference>
<organism evidence="9">
    <name type="scientific">Triticum aestivum</name>
    <name type="common">Wheat</name>
    <dbReference type="NCBI Taxonomy" id="4565"/>
    <lineage>
        <taxon>Eukaryota</taxon>
        <taxon>Viridiplantae</taxon>
        <taxon>Streptophyta</taxon>
        <taxon>Embryophyta</taxon>
        <taxon>Tracheophyta</taxon>
        <taxon>Spermatophyta</taxon>
        <taxon>Magnoliopsida</taxon>
        <taxon>Liliopsida</taxon>
        <taxon>Poales</taxon>
        <taxon>Poaceae</taxon>
        <taxon>BOP clade</taxon>
        <taxon>Pooideae</taxon>
        <taxon>Triticodae</taxon>
        <taxon>Triticeae</taxon>
        <taxon>Triticinae</taxon>
        <taxon>Triticum</taxon>
    </lineage>
</organism>
<dbReference type="PANTHER" id="PTHR33869:SF5">
    <property type="entry name" value="CLAVATA3_ESR (CLE)-RELATED PROTEIN 4"/>
    <property type="match status" value="1"/>
</dbReference>
<keyword evidence="10" id="KW-1185">Reference proteome</keyword>
<dbReference type="EnsemblPlants" id="TraesCS1B02G421700.1">
    <property type="protein sequence ID" value="TraesCS1B02G421700.1.cds1"/>
    <property type="gene ID" value="TraesCS1B02G421700"/>
</dbReference>
<dbReference type="Gramene" id="TraesJAG1B03G00382520.1">
    <property type="protein sequence ID" value="TraesJAG1B03G00382520.1.CDS1"/>
    <property type="gene ID" value="TraesJAG1B03G00382520"/>
</dbReference>
<feature type="region of interest" description="Disordered" evidence="7">
    <location>
        <begin position="71"/>
        <end position="92"/>
    </location>
</feature>
<dbReference type="GO" id="GO:0033612">
    <property type="term" value="F:receptor serine/threonine kinase binding"/>
    <property type="evidence" value="ECO:0000318"/>
    <property type="project" value="GO_Central"/>
</dbReference>
<dbReference type="GO" id="GO:0005576">
    <property type="term" value="C:extracellular region"/>
    <property type="evidence" value="ECO:0007669"/>
    <property type="project" value="UniProtKB-SubCell"/>
</dbReference>
<evidence type="ECO:0000313" key="10">
    <source>
        <dbReference type="Proteomes" id="UP000019116"/>
    </source>
</evidence>
<dbReference type="OrthoDB" id="686857at2759"/>
<dbReference type="Gramene" id="TraesNOR1B03G00387660.1">
    <property type="protein sequence ID" value="TraesNOR1B03G00387660.1.CDS1"/>
    <property type="gene ID" value="TraesNOR1B03G00387660"/>
</dbReference>